<proteinExistence type="predicted"/>
<evidence type="ECO:0000313" key="1">
    <source>
        <dbReference type="EMBL" id="GAG01247.1"/>
    </source>
</evidence>
<protein>
    <submittedName>
        <fullName evidence="1">Uncharacterized protein</fullName>
    </submittedName>
</protein>
<accession>X0UPP5</accession>
<feature type="non-terminal residue" evidence="1">
    <location>
        <position position="1"/>
    </location>
</feature>
<gene>
    <name evidence="1" type="ORF">S01H1_45576</name>
</gene>
<name>X0UPP5_9ZZZZ</name>
<sequence length="116" mass="13164">LDNHITSLEGVHFPSNLIEIVLDNKVIRKLKGVYIHRDSMIYPAFGPSQSISELSIEIKKASRETCINIIREGAKRWSDTRYLASSRIQGWWVAISYNLCGASYVAHDRKLSVCTI</sequence>
<dbReference type="AlphaFoldDB" id="X0UPP5"/>
<reference evidence="1" key="1">
    <citation type="journal article" date="2014" name="Front. Microbiol.">
        <title>High frequency of phylogenetically diverse reductive dehalogenase-homologous genes in deep subseafloor sedimentary metagenomes.</title>
        <authorList>
            <person name="Kawai M."/>
            <person name="Futagami T."/>
            <person name="Toyoda A."/>
            <person name="Takaki Y."/>
            <person name="Nishi S."/>
            <person name="Hori S."/>
            <person name="Arai W."/>
            <person name="Tsubouchi T."/>
            <person name="Morono Y."/>
            <person name="Uchiyama I."/>
            <person name="Ito T."/>
            <person name="Fujiyama A."/>
            <person name="Inagaki F."/>
            <person name="Takami H."/>
        </authorList>
    </citation>
    <scope>NUCLEOTIDE SEQUENCE</scope>
    <source>
        <strain evidence="1">Expedition CK06-06</strain>
    </source>
</reference>
<dbReference type="EMBL" id="BARS01029133">
    <property type="protein sequence ID" value="GAG01247.1"/>
    <property type="molecule type" value="Genomic_DNA"/>
</dbReference>
<comment type="caution">
    <text evidence="1">The sequence shown here is derived from an EMBL/GenBank/DDBJ whole genome shotgun (WGS) entry which is preliminary data.</text>
</comment>
<organism evidence="1">
    <name type="scientific">marine sediment metagenome</name>
    <dbReference type="NCBI Taxonomy" id="412755"/>
    <lineage>
        <taxon>unclassified sequences</taxon>
        <taxon>metagenomes</taxon>
        <taxon>ecological metagenomes</taxon>
    </lineage>
</organism>